<dbReference type="SUPFAM" id="SSF53697">
    <property type="entry name" value="SIS domain"/>
    <property type="match status" value="1"/>
</dbReference>
<name>A0A0P1FW20_THAGE</name>
<feature type="domain" description="SIS" evidence="5">
    <location>
        <begin position="130"/>
        <end position="280"/>
    </location>
</feature>
<evidence type="ECO:0000313" key="6">
    <source>
        <dbReference type="EMBL" id="CUH64117.1"/>
    </source>
</evidence>
<feature type="domain" description="HTH rpiR-type" evidence="4">
    <location>
        <begin position="3"/>
        <end position="79"/>
    </location>
</feature>
<protein>
    <submittedName>
        <fullName evidence="6">Putative DNA-binding transcriptional regulator</fullName>
    </submittedName>
</protein>
<evidence type="ECO:0000259" key="4">
    <source>
        <dbReference type="PROSITE" id="PS51071"/>
    </source>
</evidence>
<evidence type="ECO:0000256" key="3">
    <source>
        <dbReference type="ARBA" id="ARBA00023163"/>
    </source>
</evidence>
<keyword evidence="7" id="KW-1185">Reference proteome</keyword>
<keyword evidence="1" id="KW-0805">Transcription regulation</keyword>
<dbReference type="InterPro" id="IPR000281">
    <property type="entry name" value="HTH_RpiR"/>
</dbReference>
<dbReference type="InterPro" id="IPR001347">
    <property type="entry name" value="SIS_dom"/>
</dbReference>
<keyword evidence="3" id="KW-0804">Transcription</keyword>
<dbReference type="Gene3D" id="3.40.50.10490">
    <property type="entry name" value="Glucose-6-phosphate isomerase like protein, domain 1"/>
    <property type="match status" value="1"/>
</dbReference>
<dbReference type="STRING" id="53501.SAMN04488043_109123"/>
<dbReference type="PANTHER" id="PTHR30514">
    <property type="entry name" value="GLUCOKINASE"/>
    <property type="match status" value="1"/>
</dbReference>
<evidence type="ECO:0000313" key="7">
    <source>
        <dbReference type="Proteomes" id="UP000051587"/>
    </source>
</evidence>
<dbReference type="Pfam" id="PF01418">
    <property type="entry name" value="HTH_6"/>
    <property type="match status" value="1"/>
</dbReference>
<evidence type="ECO:0000259" key="5">
    <source>
        <dbReference type="PROSITE" id="PS51464"/>
    </source>
</evidence>
<dbReference type="OrthoDB" id="3574600at2"/>
<dbReference type="InterPro" id="IPR009057">
    <property type="entry name" value="Homeodomain-like_sf"/>
</dbReference>
<dbReference type="PROSITE" id="PS51071">
    <property type="entry name" value="HTH_RPIR"/>
    <property type="match status" value="1"/>
</dbReference>
<dbReference type="Gene3D" id="1.10.10.10">
    <property type="entry name" value="Winged helix-like DNA-binding domain superfamily/Winged helix DNA-binding domain"/>
    <property type="match status" value="1"/>
</dbReference>
<gene>
    <name evidence="6" type="ORF">TG4357_01082</name>
</gene>
<dbReference type="GO" id="GO:1901135">
    <property type="term" value="P:carbohydrate derivative metabolic process"/>
    <property type="evidence" value="ECO:0007669"/>
    <property type="project" value="InterPro"/>
</dbReference>
<dbReference type="PROSITE" id="PS51464">
    <property type="entry name" value="SIS"/>
    <property type="match status" value="1"/>
</dbReference>
<dbReference type="Pfam" id="PF01380">
    <property type="entry name" value="SIS"/>
    <property type="match status" value="1"/>
</dbReference>
<dbReference type="AlphaFoldDB" id="A0A0P1FW20"/>
<dbReference type="EMBL" id="CYSA01000015">
    <property type="protein sequence ID" value="CUH64117.1"/>
    <property type="molecule type" value="Genomic_DNA"/>
</dbReference>
<dbReference type="Proteomes" id="UP000051587">
    <property type="component" value="Unassembled WGS sequence"/>
</dbReference>
<dbReference type="GO" id="GO:0097367">
    <property type="term" value="F:carbohydrate derivative binding"/>
    <property type="evidence" value="ECO:0007669"/>
    <property type="project" value="InterPro"/>
</dbReference>
<dbReference type="RefSeq" id="WP_058261852.1">
    <property type="nucleotide sequence ID" value="NZ_CP051181.1"/>
</dbReference>
<organism evidence="6 7">
    <name type="scientific">Thalassovita gelatinovora</name>
    <name type="common">Thalassobius gelatinovorus</name>
    <dbReference type="NCBI Taxonomy" id="53501"/>
    <lineage>
        <taxon>Bacteria</taxon>
        <taxon>Pseudomonadati</taxon>
        <taxon>Pseudomonadota</taxon>
        <taxon>Alphaproteobacteria</taxon>
        <taxon>Rhodobacterales</taxon>
        <taxon>Roseobacteraceae</taxon>
        <taxon>Thalassovita</taxon>
    </lineage>
</organism>
<dbReference type="InterPro" id="IPR046348">
    <property type="entry name" value="SIS_dom_sf"/>
</dbReference>
<dbReference type="InterPro" id="IPR047640">
    <property type="entry name" value="RpiR-like"/>
</dbReference>
<dbReference type="InterPro" id="IPR036388">
    <property type="entry name" value="WH-like_DNA-bd_sf"/>
</dbReference>
<proteinExistence type="predicted"/>
<reference evidence="6 7" key="1">
    <citation type="submission" date="2015-09" db="EMBL/GenBank/DDBJ databases">
        <authorList>
            <consortium name="Swine Surveillance"/>
        </authorList>
    </citation>
    <scope>NUCLEOTIDE SEQUENCE [LARGE SCALE GENOMIC DNA]</scope>
    <source>
        <strain evidence="6 7">CECT 4357</strain>
    </source>
</reference>
<accession>A0A0P1FW20</accession>
<dbReference type="CDD" id="cd05013">
    <property type="entry name" value="SIS_RpiR"/>
    <property type="match status" value="1"/>
</dbReference>
<sequence length="295" mass="32863">MRNDLERRAQAALPDLSPKMQGVLRYLIANSDDIALSSMRTLATACGVTPPTMLRLARKLGYDDWNSLRDELQAELRERVEGPLTTRVRNLATYGQQDQTSRITQDLLEEDERNLRRSWDKIDVDQLDSAVGAMRAARKLFFLGRRSCYPVAYLMYYSYRMIRDNGVMVADHGAGIFNSLDEIGPDDALIVVGYEPYSQESVALTTQAADRGACVLSITDSAVSPLALCADHVFIARNESPAPFQSTIAAHSIGTALMVLITAAEGNEAIETMQRREDSLRQLGAYWEPAPERKK</sequence>
<dbReference type="GO" id="GO:0003677">
    <property type="term" value="F:DNA binding"/>
    <property type="evidence" value="ECO:0007669"/>
    <property type="project" value="UniProtKB-KW"/>
</dbReference>
<dbReference type="SUPFAM" id="SSF46689">
    <property type="entry name" value="Homeodomain-like"/>
    <property type="match status" value="1"/>
</dbReference>
<dbReference type="GO" id="GO:0003700">
    <property type="term" value="F:DNA-binding transcription factor activity"/>
    <property type="evidence" value="ECO:0007669"/>
    <property type="project" value="InterPro"/>
</dbReference>
<dbReference type="InterPro" id="IPR035472">
    <property type="entry name" value="RpiR-like_SIS"/>
</dbReference>
<keyword evidence="2 6" id="KW-0238">DNA-binding</keyword>
<evidence type="ECO:0000256" key="1">
    <source>
        <dbReference type="ARBA" id="ARBA00023015"/>
    </source>
</evidence>
<evidence type="ECO:0000256" key="2">
    <source>
        <dbReference type="ARBA" id="ARBA00023125"/>
    </source>
</evidence>
<dbReference type="PANTHER" id="PTHR30514:SF18">
    <property type="entry name" value="RPIR-FAMILY TRANSCRIPTIONAL REGULATOR"/>
    <property type="match status" value="1"/>
</dbReference>